<sequence>MTCTFLLRAAGWPKVRALLAAGEEQAVSARTDGCKLVHAARPVGPAALAAANRPLGSQLALVVIWIRPDAPAAGP</sequence>
<dbReference type="AlphaFoldDB" id="A0A835VVG9"/>
<dbReference type="EMBL" id="JAEHOC010000041">
    <property type="protein sequence ID" value="KAG2427363.1"/>
    <property type="molecule type" value="Genomic_DNA"/>
</dbReference>
<evidence type="ECO:0000313" key="1">
    <source>
        <dbReference type="EMBL" id="KAG2427363.1"/>
    </source>
</evidence>
<dbReference type="Proteomes" id="UP000650467">
    <property type="component" value="Unassembled WGS sequence"/>
</dbReference>
<organism evidence="1 2">
    <name type="scientific">Chlamydomonas incerta</name>
    <dbReference type="NCBI Taxonomy" id="51695"/>
    <lineage>
        <taxon>Eukaryota</taxon>
        <taxon>Viridiplantae</taxon>
        <taxon>Chlorophyta</taxon>
        <taxon>core chlorophytes</taxon>
        <taxon>Chlorophyceae</taxon>
        <taxon>CS clade</taxon>
        <taxon>Chlamydomonadales</taxon>
        <taxon>Chlamydomonadaceae</taxon>
        <taxon>Chlamydomonas</taxon>
    </lineage>
</organism>
<comment type="caution">
    <text evidence="1">The sequence shown here is derived from an EMBL/GenBank/DDBJ whole genome shotgun (WGS) entry which is preliminary data.</text>
</comment>
<name>A0A835VVG9_CHLIN</name>
<gene>
    <name evidence="1" type="ORF">HXX76_012557</name>
</gene>
<reference evidence="1" key="1">
    <citation type="journal article" date="2020" name="bioRxiv">
        <title>Comparative genomics of Chlamydomonas.</title>
        <authorList>
            <person name="Craig R.J."/>
            <person name="Hasan A.R."/>
            <person name="Ness R.W."/>
            <person name="Keightley P.D."/>
        </authorList>
    </citation>
    <scope>NUCLEOTIDE SEQUENCE</scope>
    <source>
        <strain evidence="1">SAG 7.73</strain>
    </source>
</reference>
<keyword evidence="2" id="KW-1185">Reference proteome</keyword>
<accession>A0A835VVG9</accession>
<proteinExistence type="predicted"/>
<evidence type="ECO:0000313" key="2">
    <source>
        <dbReference type="Proteomes" id="UP000650467"/>
    </source>
</evidence>
<protein>
    <submittedName>
        <fullName evidence="1">Uncharacterized protein</fullName>
    </submittedName>
</protein>